<evidence type="ECO:0000313" key="1">
    <source>
        <dbReference type="EMBL" id="SDU59257.1"/>
    </source>
</evidence>
<dbReference type="EMBL" id="LT629796">
    <property type="protein sequence ID" value="SDU59257.1"/>
    <property type="molecule type" value="Genomic_DNA"/>
</dbReference>
<accession>A0ABY0VVZ8</accession>
<proteinExistence type="predicted"/>
<dbReference type="Proteomes" id="UP000182476">
    <property type="component" value="Chromosome I"/>
</dbReference>
<sequence length="113" mass="13040">MITRFSSIHHQQTLPNLTLNNHPIPIKPLIPQHLTPLPFTPHLPPNLIPPKHPPTLAQKPMPNLINVIPTSTHPITQQFPFQLLLAHVQLQLKMPIRRVMQYQINVVIKNRRP</sequence>
<protein>
    <submittedName>
        <fullName evidence="1">Uncharacterized protein</fullName>
    </submittedName>
</protein>
<keyword evidence="2" id="KW-1185">Reference proteome</keyword>
<reference evidence="1 2" key="1">
    <citation type="submission" date="2016-10" db="EMBL/GenBank/DDBJ databases">
        <authorList>
            <person name="Varghese N."/>
            <person name="Submissions S."/>
        </authorList>
    </citation>
    <scope>NUCLEOTIDE SEQUENCE [LARGE SCALE GENOMIC DNA]</scope>
    <source>
        <strain evidence="1 2">LMG 21607</strain>
    </source>
</reference>
<evidence type="ECO:0000313" key="2">
    <source>
        <dbReference type="Proteomes" id="UP000182476"/>
    </source>
</evidence>
<organism evidence="1 2">
    <name type="scientific">Pseudomonas mandelii</name>
    <dbReference type="NCBI Taxonomy" id="75612"/>
    <lineage>
        <taxon>Bacteria</taxon>
        <taxon>Pseudomonadati</taxon>
        <taxon>Pseudomonadota</taxon>
        <taxon>Gammaproteobacteria</taxon>
        <taxon>Pseudomonadales</taxon>
        <taxon>Pseudomonadaceae</taxon>
        <taxon>Pseudomonas</taxon>
    </lineage>
</organism>
<name>A0ABY0VVZ8_9PSED</name>
<gene>
    <name evidence="1" type="ORF">SAMN04489801_4833</name>
</gene>